<evidence type="ECO:0000256" key="2">
    <source>
        <dbReference type="ARBA" id="ARBA00007441"/>
    </source>
</evidence>
<gene>
    <name evidence="8" type="ORF">GCM10007968_21000</name>
</gene>
<keyword evidence="5" id="KW-0808">Transferase</keyword>
<evidence type="ECO:0000259" key="7">
    <source>
        <dbReference type="Pfam" id="PF00155"/>
    </source>
</evidence>
<evidence type="ECO:0000256" key="6">
    <source>
        <dbReference type="ARBA" id="ARBA00022898"/>
    </source>
</evidence>
<comment type="similarity">
    <text evidence="2">Belongs to the class-I pyridoxal-phosphate-dependent aminotransferase family.</text>
</comment>
<dbReference type="CDD" id="cd00609">
    <property type="entry name" value="AAT_like"/>
    <property type="match status" value="1"/>
</dbReference>
<evidence type="ECO:0000256" key="4">
    <source>
        <dbReference type="ARBA" id="ARBA00022576"/>
    </source>
</evidence>
<evidence type="ECO:0000256" key="5">
    <source>
        <dbReference type="ARBA" id="ARBA00022679"/>
    </source>
</evidence>
<sequence length="399" mass="44559">MSQTGTSVFPKRFVHVNTVGSALGGGRKVSIPLAYGYPAPETFPIAELSEATVSALQESGPEMLQYSGGSGQQKIVEWIRNRSRLRSIYAEEKNILVTSGSNQGIDLAARALAEPGDEVWVEAPTYFGGIRAIQLAGASLRAFPIDSQGLCVDLVEEALMKAKKDNGKIPKFIYILPNYQNPGGTALSLERRKKLAELAYHYNFYIVEDDAYVELNFTGHTLPSIYSFAPDRVIYLSTFSKIVAPGIRCAWMIAYEEILKRAKILKSDGLTSVFVQETISCLLEKMNFDKHVQKLIACYCSRKDAMVQAIHNDFQDEVSFNEPAGGFFLWLTFPSFIDTSYMLEKAYKKSVNFIPGNAFFLNKTTSSHLRLAFSSCDEESINRGIERLAEIYFKMRNSL</sequence>
<evidence type="ECO:0000256" key="1">
    <source>
        <dbReference type="ARBA" id="ARBA00001933"/>
    </source>
</evidence>
<dbReference type="PANTHER" id="PTHR42790:SF19">
    <property type="entry name" value="KYNURENINE_ALPHA-AMINOADIPATE AMINOTRANSFERASE, MITOCHONDRIAL"/>
    <property type="match status" value="1"/>
</dbReference>
<feature type="domain" description="Aminotransferase class I/classII large" evidence="7">
    <location>
        <begin position="73"/>
        <end position="388"/>
    </location>
</feature>
<dbReference type="InterPro" id="IPR015422">
    <property type="entry name" value="PyrdxlP-dep_Trfase_small"/>
</dbReference>
<evidence type="ECO:0000313" key="8">
    <source>
        <dbReference type="EMBL" id="GGL56832.1"/>
    </source>
</evidence>
<keyword evidence="4 8" id="KW-0032">Aminotransferase</keyword>
<dbReference type="GO" id="GO:0030170">
    <property type="term" value="F:pyridoxal phosphate binding"/>
    <property type="evidence" value="ECO:0007669"/>
    <property type="project" value="InterPro"/>
</dbReference>
<keyword evidence="9" id="KW-1185">Reference proteome</keyword>
<organism evidence="8 9">
    <name type="scientific">Sporolactobacillus putidus</name>
    <dbReference type="NCBI Taxonomy" id="492735"/>
    <lineage>
        <taxon>Bacteria</taxon>
        <taxon>Bacillati</taxon>
        <taxon>Bacillota</taxon>
        <taxon>Bacilli</taxon>
        <taxon>Bacillales</taxon>
        <taxon>Sporolactobacillaceae</taxon>
        <taxon>Sporolactobacillus</taxon>
    </lineage>
</organism>
<dbReference type="GO" id="GO:0008483">
    <property type="term" value="F:transaminase activity"/>
    <property type="evidence" value="ECO:0007669"/>
    <property type="project" value="UniProtKB-KW"/>
</dbReference>
<reference evidence="8" key="1">
    <citation type="journal article" date="2014" name="Int. J. Syst. Evol. Microbiol.">
        <title>Complete genome sequence of Corynebacterium casei LMG S-19264T (=DSM 44701T), isolated from a smear-ripened cheese.</title>
        <authorList>
            <consortium name="US DOE Joint Genome Institute (JGI-PGF)"/>
            <person name="Walter F."/>
            <person name="Albersmeier A."/>
            <person name="Kalinowski J."/>
            <person name="Ruckert C."/>
        </authorList>
    </citation>
    <scope>NUCLEOTIDE SEQUENCE</scope>
    <source>
        <strain evidence="8">JCM 15325</strain>
    </source>
</reference>
<comment type="caution">
    <text evidence="8">The sequence shown here is derived from an EMBL/GenBank/DDBJ whole genome shotgun (WGS) entry which is preliminary data.</text>
</comment>
<dbReference type="Proteomes" id="UP000654670">
    <property type="component" value="Unassembled WGS sequence"/>
</dbReference>
<comment type="subunit">
    <text evidence="3">Homodimer.</text>
</comment>
<name>A0A917W1L4_9BACL</name>
<dbReference type="Gene3D" id="3.40.640.10">
    <property type="entry name" value="Type I PLP-dependent aspartate aminotransferase-like (Major domain)"/>
    <property type="match status" value="1"/>
</dbReference>
<dbReference type="FunFam" id="3.40.640.10:FF:000053">
    <property type="entry name" value="Aminotransferase, class I"/>
    <property type="match status" value="1"/>
</dbReference>
<protein>
    <submittedName>
        <fullName evidence="8">Aminotransferase</fullName>
    </submittedName>
</protein>
<dbReference type="PANTHER" id="PTHR42790">
    <property type="entry name" value="AMINOTRANSFERASE"/>
    <property type="match status" value="1"/>
</dbReference>
<evidence type="ECO:0000313" key="9">
    <source>
        <dbReference type="Proteomes" id="UP000654670"/>
    </source>
</evidence>
<comment type="cofactor">
    <cofactor evidence="1">
        <name>pyridoxal 5'-phosphate</name>
        <dbReference type="ChEBI" id="CHEBI:597326"/>
    </cofactor>
</comment>
<dbReference type="EMBL" id="BMOK01000008">
    <property type="protein sequence ID" value="GGL56832.1"/>
    <property type="molecule type" value="Genomic_DNA"/>
</dbReference>
<accession>A0A917W1L4</accession>
<dbReference type="GO" id="GO:1901605">
    <property type="term" value="P:alpha-amino acid metabolic process"/>
    <property type="evidence" value="ECO:0007669"/>
    <property type="project" value="TreeGrafter"/>
</dbReference>
<dbReference type="RefSeq" id="WP_188803106.1">
    <property type="nucleotide sequence ID" value="NZ_BMOK01000008.1"/>
</dbReference>
<reference evidence="8" key="2">
    <citation type="submission" date="2020-09" db="EMBL/GenBank/DDBJ databases">
        <authorList>
            <person name="Sun Q."/>
            <person name="Ohkuma M."/>
        </authorList>
    </citation>
    <scope>NUCLEOTIDE SEQUENCE</scope>
    <source>
        <strain evidence="8">JCM 15325</strain>
    </source>
</reference>
<dbReference type="InterPro" id="IPR015424">
    <property type="entry name" value="PyrdxlP-dep_Trfase"/>
</dbReference>
<dbReference type="InterPro" id="IPR004839">
    <property type="entry name" value="Aminotransferase_I/II_large"/>
</dbReference>
<evidence type="ECO:0000256" key="3">
    <source>
        <dbReference type="ARBA" id="ARBA00011738"/>
    </source>
</evidence>
<dbReference type="InterPro" id="IPR015421">
    <property type="entry name" value="PyrdxlP-dep_Trfase_major"/>
</dbReference>
<dbReference type="AlphaFoldDB" id="A0A917W1L4"/>
<proteinExistence type="inferred from homology"/>
<dbReference type="InterPro" id="IPR050859">
    <property type="entry name" value="Class-I_PLP-dep_aminotransf"/>
</dbReference>
<dbReference type="Pfam" id="PF00155">
    <property type="entry name" value="Aminotran_1_2"/>
    <property type="match status" value="1"/>
</dbReference>
<dbReference type="Gene3D" id="3.90.1150.10">
    <property type="entry name" value="Aspartate Aminotransferase, domain 1"/>
    <property type="match status" value="1"/>
</dbReference>
<keyword evidence="6" id="KW-0663">Pyridoxal phosphate</keyword>
<dbReference type="SUPFAM" id="SSF53383">
    <property type="entry name" value="PLP-dependent transferases"/>
    <property type="match status" value="1"/>
</dbReference>